<feature type="transmembrane region" description="Helical" evidence="7">
    <location>
        <begin position="152"/>
        <end position="173"/>
    </location>
</feature>
<dbReference type="PROSITE" id="PS50928">
    <property type="entry name" value="ABC_TM1"/>
    <property type="match status" value="1"/>
</dbReference>
<evidence type="ECO:0000313" key="10">
    <source>
        <dbReference type="Proteomes" id="UP000295217"/>
    </source>
</evidence>
<dbReference type="Gene3D" id="1.10.3720.10">
    <property type="entry name" value="MetI-like"/>
    <property type="match status" value="1"/>
</dbReference>
<feature type="transmembrane region" description="Helical" evidence="7">
    <location>
        <begin position="66"/>
        <end position="91"/>
    </location>
</feature>
<keyword evidence="6 7" id="KW-0472">Membrane</keyword>
<evidence type="ECO:0000256" key="4">
    <source>
        <dbReference type="ARBA" id="ARBA00022692"/>
    </source>
</evidence>
<dbReference type="GO" id="GO:0005886">
    <property type="term" value="C:plasma membrane"/>
    <property type="evidence" value="ECO:0007669"/>
    <property type="project" value="UniProtKB-SubCell"/>
</dbReference>
<dbReference type="EMBL" id="SMLB01000066">
    <property type="protein sequence ID" value="TDD64537.1"/>
    <property type="molecule type" value="Genomic_DNA"/>
</dbReference>
<evidence type="ECO:0000256" key="5">
    <source>
        <dbReference type="ARBA" id="ARBA00022989"/>
    </source>
</evidence>
<dbReference type="InterPro" id="IPR035906">
    <property type="entry name" value="MetI-like_sf"/>
</dbReference>
<keyword evidence="10" id="KW-1185">Reference proteome</keyword>
<proteinExistence type="predicted"/>
<evidence type="ECO:0000256" key="1">
    <source>
        <dbReference type="ARBA" id="ARBA00004651"/>
    </source>
</evidence>
<dbReference type="Proteomes" id="UP000295217">
    <property type="component" value="Unassembled WGS sequence"/>
</dbReference>
<evidence type="ECO:0000256" key="3">
    <source>
        <dbReference type="ARBA" id="ARBA00022475"/>
    </source>
</evidence>
<keyword evidence="2" id="KW-0813">Transport</keyword>
<dbReference type="OrthoDB" id="9804439at2"/>
<evidence type="ECO:0000256" key="7">
    <source>
        <dbReference type="SAM" id="Phobius"/>
    </source>
</evidence>
<comment type="caution">
    <text evidence="9">The sequence shown here is derived from an EMBL/GenBank/DDBJ whole genome shotgun (WGS) entry which is preliminary data.</text>
</comment>
<comment type="subcellular location">
    <subcellularLocation>
        <location evidence="1">Cell membrane</location>
        <topology evidence="1">Multi-pass membrane protein</topology>
    </subcellularLocation>
</comment>
<gene>
    <name evidence="9" type="ORF">E1262_27785</name>
</gene>
<keyword evidence="3" id="KW-1003">Cell membrane</keyword>
<dbReference type="InterPro" id="IPR050809">
    <property type="entry name" value="UgpAE/MalFG_permease"/>
</dbReference>
<evidence type="ECO:0000313" key="9">
    <source>
        <dbReference type="EMBL" id="TDD64537.1"/>
    </source>
</evidence>
<protein>
    <submittedName>
        <fullName evidence="9">Sugar ABC transporter permease</fullName>
    </submittedName>
</protein>
<name>A0A4V2YR35_9ACTN</name>
<dbReference type="SUPFAM" id="SSF161098">
    <property type="entry name" value="MetI-like"/>
    <property type="match status" value="1"/>
</dbReference>
<feature type="transmembrane region" description="Helical" evidence="7">
    <location>
        <begin position="103"/>
        <end position="123"/>
    </location>
</feature>
<dbReference type="RefSeq" id="WP_132107600.1">
    <property type="nucleotide sequence ID" value="NZ_SMLB01000066.1"/>
</dbReference>
<sequence length="237" mass="25133">MTRRAGWLLLLPALSVYASFVLVPFASAVRYSLYDWNGIGAATWVGLDNYVRIATDRALLGTLGNAFTLIIFFTVLPIAAGLALASLIRAIRSPAFGAVVRTVLFLPQIIPLAAAGIGWAWMYSQTGLVNQVLDAVGLDRLARPWLGDFGTALPAVGLIGSWVLTGLCTVLLLTGMGKIDPGLYESIRLDGGGWFAELRAVTLPSLRPEIGVLVLLTTIAALSSFDIIFTSTRGGPG</sequence>
<keyword evidence="4 7" id="KW-0812">Transmembrane</keyword>
<dbReference type="AlphaFoldDB" id="A0A4V2YR35"/>
<evidence type="ECO:0000256" key="6">
    <source>
        <dbReference type="ARBA" id="ARBA00023136"/>
    </source>
</evidence>
<organism evidence="9 10">
    <name type="scientific">Jiangella aurantiaca</name>
    <dbReference type="NCBI Taxonomy" id="2530373"/>
    <lineage>
        <taxon>Bacteria</taxon>
        <taxon>Bacillati</taxon>
        <taxon>Actinomycetota</taxon>
        <taxon>Actinomycetes</taxon>
        <taxon>Jiangellales</taxon>
        <taxon>Jiangellaceae</taxon>
        <taxon>Jiangella</taxon>
    </lineage>
</organism>
<feature type="transmembrane region" description="Helical" evidence="7">
    <location>
        <begin position="210"/>
        <end position="229"/>
    </location>
</feature>
<dbReference type="InterPro" id="IPR000515">
    <property type="entry name" value="MetI-like"/>
</dbReference>
<reference evidence="9 10" key="1">
    <citation type="submission" date="2019-02" db="EMBL/GenBank/DDBJ databases">
        <title>Draft genome sequences of novel Actinobacteria.</title>
        <authorList>
            <person name="Sahin N."/>
            <person name="Ay H."/>
            <person name="Saygin H."/>
        </authorList>
    </citation>
    <scope>NUCLEOTIDE SEQUENCE [LARGE SCALE GENOMIC DNA]</scope>
    <source>
        <strain evidence="9 10">8K307</strain>
    </source>
</reference>
<feature type="non-terminal residue" evidence="9">
    <location>
        <position position="237"/>
    </location>
</feature>
<keyword evidence="5 7" id="KW-1133">Transmembrane helix</keyword>
<dbReference type="PANTHER" id="PTHR43227:SF8">
    <property type="entry name" value="DIACETYLCHITOBIOSE UPTAKE SYSTEM PERMEASE PROTEIN DASB"/>
    <property type="match status" value="1"/>
</dbReference>
<dbReference type="GO" id="GO:0055085">
    <property type="term" value="P:transmembrane transport"/>
    <property type="evidence" value="ECO:0007669"/>
    <property type="project" value="InterPro"/>
</dbReference>
<evidence type="ECO:0000256" key="2">
    <source>
        <dbReference type="ARBA" id="ARBA00022448"/>
    </source>
</evidence>
<evidence type="ECO:0000259" key="8">
    <source>
        <dbReference type="PROSITE" id="PS50928"/>
    </source>
</evidence>
<accession>A0A4V2YR35</accession>
<feature type="domain" description="ABC transmembrane type-1" evidence="8">
    <location>
        <begin position="63"/>
        <end position="237"/>
    </location>
</feature>
<dbReference type="PANTHER" id="PTHR43227">
    <property type="entry name" value="BLL4140 PROTEIN"/>
    <property type="match status" value="1"/>
</dbReference>